<keyword evidence="2" id="KW-1185">Reference proteome</keyword>
<gene>
    <name evidence="1" type="ORF">SAMN05421679_102171</name>
</gene>
<dbReference type="Proteomes" id="UP001158050">
    <property type="component" value="Unassembled WGS sequence"/>
</dbReference>
<name>A0ABY1R2H5_9FLAO</name>
<proteinExistence type="predicted"/>
<protein>
    <recommendedName>
        <fullName evidence="3">Receptor L domain-containing protein</fullName>
    </recommendedName>
</protein>
<evidence type="ECO:0000313" key="1">
    <source>
        <dbReference type="EMBL" id="SMP90044.1"/>
    </source>
</evidence>
<evidence type="ECO:0000313" key="2">
    <source>
        <dbReference type="Proteomes" id="UP001158050"/>
    </source>
</evidence>
<dbReference type="EMBL" id="FXUO01000002">
    <property type="protein sequence ID" value="SMP90044.1"/>
    <property type="molecule type" value="Genomic_DNA"/>
</dbReference>
<accession>A0ABY1R2H5</accession>
<organism evidence="1 2">
    <name type="scientific">Epilithonimonas pallida</name>
    <dbReference type="NCBI Taxonomy" id="373671"/>
    <lineage>
        <taxon>Bacteria</taxon>
        <taxon>Pseudomonadati</taxon>
        <taxon>Bacteroidota</taxon>
        <taxon>Flavobacteriia</taxon>
        <taxon>Flavobacteriales</taxon>
        <taxon>Weeksellaceae</taxon>
        <taxon>Chryseobacterium group</taxon>
        <taxon>Epilithonimonas</taxon>
    </lineage>
</organism>
<reference evidence="1 2" key="1">
    <citation type="submission" date="2017-05" db="EMBL/GenBank/DDBJ databases">
        <authorList>
            <person name="Varghese N."/>
            <person name="Submissions S."/>
        </authorList>
    </citation>
    <scope>NUCLEOTIDE SEQUENCE [LARGE SCALE GENOMIC DNA]</scope>
    <source>
        <strain evidence="1 2">DSM 18015</strain>
    </source>
</reference>
<sequence>MNVIEQYDANNVYYPISVNNCTQIQKLYFGTIDENIYKSKSDWGDGTSNNVISTSNYSAKNYSNNYTGKIKIYSNPKKVKEIIFDLGISNLGTETNPLGYIKNVDLTPDILDFFPNCEKLLFNHYCYGSGDLSFQGKVIGEWATKCGNKLKNLELRNNDYPQSNPTFDLNLIPSNSVLESLYLGSGYAVNNSFVNVSGSLNNLPSSCKIIYLGNDKTGTTNSVSGNISPSVEELSRLGRNTISGNINTFSSNFRYLYLLGSNTVSGVLPSFPYLTYINLGGNNTISGNLINISTAGTISITGMNTISGNIPNLPNTTLLTINGSNNLTGSVPVLNSITQFTVNGNNTLNGVLNLPNATLITVGGQNTITALNLPKSNGVVISGQNKITGDLFTQINSATSNIQIGGENTISSISGVFSNCSTFSIGGQNTISGDILSKCPNANSIVIAGNNTMNAYNSKTYPSNMGTLDITGLATLSSTMVDQILIDLARDVTNWSGSKRITLKGNCQPPSSASAAARANLTSAPKNVTLLTN</sequence>
<evidence type="ECO:0008006" key="3">
    <source>
        <dbReference type="Google" id="ProtNLM"/>
    </source>
</evidence>
<comment type="caution">
    <text evidence="1">The sequence shown here is derived from an EMBL/GenBank/DDBJ whole genome shotgun (WGS) entry which is preliminary data.</text>
</comment>
<dbReference type="RefSeq" id="WP_283415681.1">
    <property type="nucleotide sequence ID" value="NZ_FXUO01000002.1"/>
</dbReference>